<dbReference type="EMBL" id="JAFEUP010000004">
    <property type="protein sequence ID" value="MBM7061924.1"/>
    <property type="molecule type" value="Genomic_DNA"/>
</dbReference>
<name>A0ABS2IFR9_9GAMM</name>
<reference evidence="2 3" key="1">
    <citation type="submission" date="2021-02" db="EMBL/GenBank/DDBJ databases">
        <authorList>
            <person name="Lee D.-H."/>
        </authorList>
    </citation>
    <scope>NUCLEOTIDE SEQUENCE [LARGE SCALE GENOMIC DNA]</scope>
    <source>
        <strain evidence="2 3">UL073</strain>
    </source>
</reference>
<feature type="transmembrane region" description="Helical" evidence="1">
    <location>
        <begin position="64"/>
        <end position="84"/>
    </location>
</feature>
<evidence type="ECO:0000256" key="1">
    <source>
        <dbReference type="SAM" id="Phobius"/>
    </source>
</evidence>
<evidence type="ECO:0000313" key="2">
    <source>
        <dbReference type="EMBL" id="MBM7061924.1"/>
    </source>
</evidence>
<feature type="transmembrane region" description="Helical" evidence="1">
    <location>
        <begin position="90"/>
        <end position="116"/>
    </location>
</feature>
<dbReference type="Proteomes" id="UP000717995">
    <property type="component" value="Unassembled WGS sequence"/>
</dbReference>
<accession>A0ABS2IFR9</accession>
<feature type="transmembrane region" description="Helical" evidence="1">
    <location>
        <begin position="35"/>
        <end position="57"/>
    </location>
</feature>
<keyword evidence="1" id="KW-0472">Membrane</keyword>
<keyword evidence="1" id="KW-1133">Transmembrane helix</keyword>
<keyword evidence="1" id="KW-0812">Transmembrane</keyword>
<protein>
    <submittedName>
        <fullName evidence="2">Uncharacterized protein</fullName>
    </submittedName>
</protein>
<gene>
    <name evidence="2" type="ORF">JQX08_14530</name>
</gene>
<evidence type="ECO:0000313" key="3">
    <source>
        <dbReference type="Proteomes" id="UP000717995"/>
    </source>
</evidence>
<proteinExistence type="predicted"/>
<dbReference type="RefSeq" id="WP_205349115.1">
    <property type="nucleotide sequence ID" value="NZ_JAFEUP010000004.1"/>
</dbReference>
<organism evidence="2 3">
    <name type="scientific">Zestomonas insulae</name>
    <dbReference type="NCBI Taxonomy" id="2809017"/>
    <lineage>
        <taxon>Bacteria</taxon>
        <taxon>Pseudomonadati</taxon>
        <taxon>Pseudomonadota</taxon>
        <taxon>Gammaproteobacteria</taxon>
        <taxon>Pseudomonadales</taxon>
        <taxon>Pseudomonadaceae</taxon>
        <taxon>Zestomonas</taxon>
    </lineage>
</organism>
<comment type="caution">
    <text evidence="2">The sequence shown here is derived from an EMBL/GenBank/DDBJ whole genome shotgun (WGS) entry which is preliminary data.</text>
</comment>
<sequence>MGRWIKPAILLVVALGAALHFYIAAFKSSSGLNTFSVALMFWAWVPYAVCLWLKAALKNPLMPLLAACLILLVDGFAYFQVFVAPTSSTAALALLFAPLVNLLLVIPLGVLLGWLLNRVLA</sequence>
<keyword evidence="3" id="KW-1185">Reference proteome</keyword>